<dbReference type="Pfam" id="PF07690">
    <property type="entry name" value="MFS_1"/>
    <property type="match status" value="1"/>
</dbReference>
<dbReference type="InterPro" id="IPR036259">
    <property type="entry name" value="MFS_trans_sf"/>
</dbReference>
<feature type="transmembrane region" description="Helical" evidence="6">
    <location>
        <begin position="344"/>
        <end position="366"/>
    </location>
</feature>
<dbReference type="PANTHER" id="PTHR42718">
    <property type="entry name" value="MAJOR FACILITATOR SUPERFAMILY MULTIDRUG TRANSPORTER MFSC"/>
    <property type="match status" value="1"/>
</dbReference>
<evidence type="ECO:0000313" key="8">
    <source>
        <dbReference type="EMBL" id="ABW02784.1"/>
    </source>
</evidence>
<proteinExistence type="predicted"/>
<dbReference type="GO" id="GO:0016020">
    <property type="term" value="C:membrane"/>
    <property type="evidence" value="ECO:0007669"/>
    <property type="project" value="UniProtKB-SubCell"/>
</dbReference>
<feature type="transmembrane region" description="Helical" evidence="6">
    <location>
        <begin position="139"/>
        <end position="159"/>
    </location>
</feature>
<feature type="transmembrane region" description="Helical" evidence="6">
    <location>
        <begin position="82"/>
        <end position="99"/>
    </location>
</feature>
<organism evidence="8 9">
    <name type="scientific">Caldivirga maquilingensis (strain ATCC 700844 / DSM 13496 / JCM 10307 / IC-167)</name>
    <dbReference type="NCBI Taxonomy" id="397948"/>
    <lineage>
        <taxon>Archaea</taxon>
        <taxon>Thermoproteota</taxon>
        <taxon>Thermoprotei</taxon>
        <taxon>Thermoproteales</taxon>
        <taxon>Thermoproteaceae</taxon>
        <taxon>Caldivirga</taxon>
    </lineage>
</organism>
<evidence type="ECO:0000256" key="4">
    <source>
        <dbReference type="ARBA" id="ARBA00022989"/>
    </source>
</evidence>
<dbReference type="STRING" id="397948.Cmaq_1968"/>
<feature type="transmembrane region" description="Helical" evidence="6">
    <location>
        <begin position="449"/>
        <end position="473"/>
    </location>
</feature>
<dbReference type="SUPFAM" id="SSF103473">
    <property type="entry name" value="MFS general substrate transporter"/>
    <property type="match status" value="1"/>
</dbReference>
<dbReference type="PANTHER" id="PTHR42718:SF9">
    <property type="entry name" value="MAJOR FACILITATOR SUPERFAMILY MULTIDRUG TRANSPORTER MFSC"/>
    <property type="match status" value="1"/>
</dbReference>
<keyword evidence="5 6" id="KW-0472">Membrane</keyword>
<evidence type="ECO:0000256" key="2">
    <source>
        <dbReference type="ARBA" id="ARBA00022448"/>
    </source>
</evidence>
<dbReference type="Gene3D" id="1.20.1720.10">
    <property type="entry name" value="Multidrug resistance protein D"/>
    <property type="match status" value="1"/>
</dbReference>
<evidence type="ECO:0000256" key="6">
    <source>
        <dbReference type="SAM" id="Phobius"/>
    </source>
</evidence>
<evidence type="ECO:0000256" key="3">
    <source>
        <dbReference type="ARBA" id="ARBA00022692"/>
    </source>
</evidence>
<evidence type="ECO:0000313" key="9">
    <source>
        <dbReference type="Proteomes" id="UP000001137"/>
    </source>
</evidence>
<dbReference type="OrthoDB" id="117970at2157"/>
<evidence type="ECO:0000256" key="1">
    <source>
        <dbReference type="ARBA" id="ARBA00004141"/>
    </source>
</evidence>
<dbReference type="InterPro" id="IPR011701">
    <property type="entry name" value="MFS"/>
</dbReference>
<feature type="transmembrane region" description="Helical" evidence="6">
    <location>
        <begin position="233"/>
        <end position="250"/>
    </location>
</feature>
<feature type="transmembrane region" description="Helical" evidence="6">
    <location>
        <begin position="201"/>
        <end position="221"/>
    </location>
</feature>
<feature type="transmembrane region" description="Helical" evidence="6">
    <location>
        <begin position="12"/>
        <end position="32"/>
    </location>
</feature>
<feature type="transmembrane region" description="Helical" evidence="6">
    <location>
        <begin position="105"/>
        <end position="127"/>
    </location>
</feature>
<dbReference type="GO" id="GO:0022857">
    <property type="term" value="F:transmembrane transporter activity"/>
    <property type="evidence" value="ECO:0007669"/>
    <property type="project" value="InterPro"/>
</dbReference>
<dbReference type="GeneID" id="5708442"/>
<dbReference type="RefSeq" id="WP_012187003.1">
    <property type="nucleotide sequence ID" value="NC_009954.1"/>
</dbReference>
<dbReference type="HOGENOM" id="CLU_000960_34_0_2"/>
<keyword evidence="4 6" id="KW-1133">Transmembrane helix</keyword>
<gene>
    <name evidence="8" type="ordered locus">Cmaq_1968</name>
</gene>
<feature type="transmembrane region" description="Helical" evidence="6">
    <location>
        <begin position="171"/>
        <end position="189"/>
    </location>
</feature>
<dbReference type="AlphaFoldDB" id="A8MC00"/>
<dbReference type="eggNOG" id="arCOG00144">
    <property type="taxonomic scope" value="Archaea"/>
</dbReference>
<protein>
    <submittedName>
        <fullName evidence="8">Major facilitator superfamily MFS_1</fullName>
    </submittedName>
</protein>
<dbReference type="Proteomes" id="UP000001137">
    <property type="component" value="Chromosome"/>
</dbReference>
<dbReference type="EMBL" id="CP000852">
    <property type="protein sequence ID" value="ABW02784.1"/>
    <property type="molecule type" value="Genomic_DNA"/>
</dbReference>
<keyword evidence="3 6" id="KW-0812">Transmembrane</keyword>
<feature type="transmembrane region" description="Helical" evidence="6">
    <location>
        <begin position="412"/>
        <end position="434"/>
    </location>
</feature>
<dbReference type="PROSITE" id="PS50850">
    <property type="entry name" value="MFS"/>
    <property type="match status" value="1"/>
</dbReference>
<reference evidence="8 9" key="1">
    <citation type="submission" date="2007-10" db="EMBL/GenBank/DDBJ databases">
        <title>Complete sequence of Caldivirga maquilingensis IC-167.</title>
        <authorList>
            <consortium name="US DOE Joint Genome Institute"/>
            <person name="Copeland A."/>
            <person name="Lucas S."/>
            <person name="Lapidus A."/>
            <person name="Barry K."/>
            <person name="Glavina del Rio T."/>
            <person name="Dalin E."/>
            <person name="Tice H."/>
            <person name="Pitluck S."/>
            <person name="Saunders E."/>
            <person name="Brettin T."/>
            <person name="Bruce D."/>
            <person name="Detter J.C."/>
            <person name="Han C."/>
            <person name="Schmutz J."/>
            <person name="Larimer F."/>
            <person name="Land M."/>
            <person name="Hauser L."/>
            <person name="Kyrpides N."/>
            <person name="Ivanova N."/>
            <person name="Biddle J.F."/>
            <person name="Zhang Z."/>
            <person name="Fitz-Gibbon S.T."/>
            <person name="Lowe T.M."/>
            <person name="Saltikov C."/>
            <person name="House C.H."/>
            <person name="Richardson P."/>
        </authorList>
    </citation>
    <scope>NUCLEOTIDE SEQUENCE [LARGE SCALE GENOMIC DNA]</scope>
    <source>
        <strain evidence="9">ATCC 700844 / DSM 13496 / JCM 10307 / IC-167</strain>
    </source>
</reference>
<dbReference type="InterPro" id="IPR020846">
    <property type="entry name" value="MFS_dom"/>
</dbReference>
<sequence>MLINNAEYDLKYAYRAMVILASLAVIVMYIEGMLIPSLTEIEREFGVTSSQVSWVLSSYLLSGTVLLPIVGRLGDIYGKKRVLSAVVIIYAVAVTLTSVSPSFTYLIAFRGIQGIGVTMFALAFSLIREEFPRELIPRAQGLVSAAFGIGAAIALPLGAYISQYFGWRTTYHTAIPFVLLVAYLIVTRIKESRYRNPSAKVDLPGAAVLGIGLGLVVYGLTEAPIWGWTNPNTIITFLAALIFIGAFIAVERRREQPLINLSLLTRRNVLIANLAAMVAGFGLFLFEQSLIILLEEPKPVGFNLSIFDTGLYAIPMAVAQLIVAPVAGILITRIGARRMLMTGASIAALFSLITAAVAPLGLGALITSTTLAMAGVAAMNVSLINILVFSVEPQVMGVSTAMNSVFRNLGGTLGPAVAGSLESTFTSLVLMGILPGRNVPLLVTVPSMYAFQIGAVISALTVVTIGILAYFSVEVITWRNESQTVASLSQE</sequence>
<feature type="domain" description="Major facilitator superfamily (MFS) profile" evidence="7">
    <location>
        <begin position="16"/>
        <end position="473"/>
    </location>
</feature>
<evidence type="ECO:0000256" key="5">
    <source>
        <dbReference type="ARBA" id="ARBA00023136"/>
    </source>
</evidence>
<accession>A8MC00</accession>
<feature type="transmembrane region" description="Helical" evidence="6">
    <location>
        <begin position="312"/>
        <end position="332"/>
    </location>
</feature>
<evidence type="ECO:0000259" key="7">
    <source>
        <dbReference type="PROSITE" id="PS50850"/>
    </source>
</evidence>
<keyword evidence="9" id="KW-1185">Reference proteome</keyword>
<dbReference type="KEGG" id="cma:Cmaq_1968"/>
<keyword evidence="2" id="KW-0813">Transport</keyword>
<dbReference type="CDD" id="cd17504">
    <property type="entry name" value="MFS_MMR_MDR_like"/>
    <property type="match status" value="1"/>
</dbReference>
<feature type="transmembrane region" description="Helical" evidence="6">
    <location>
        <begin position="372"/>
        <end position="391"/>
    </location>
</feature>
<dbReference type="Gene3D" id="1.20.1250.20">
    <property type="entry name" value="MFS general substrate transporter like domains"/>
    <property type="match status" value="1"/>
</dbReference>
<name>A8MC00_CALMQ</name>
<comment type="subcellular location">
    <subcellularLocation>
        <location evidence="1">Membrane</location>
        <topology evidence="1">Multi-pass membrane protein</topology>
    </subcellularLocation>
</comment>
<feature type="transmembrane region" description="Helical" evidence="6">
    <location>
        <begin position="52"/>
        <end position="70"/>
    </location>
</feature>
<feature type="transmembrane region" description="Helical" evidence="6">
    <location>
        <begin position="270"/>
        <end position="292"/>
    </location>
</feature>